<dbReference type="SUPFAM" id="SSF47413">
    <property type="entry name" value="lambda repressor-like DNA-binding domains"/>
    <property type="match status" value="1"/>
</dbReference>
<dbReference type="RefSeq" id="WP_240656836.1">
    <property type="nucleotide sequence ID" value="NZ_JBJVNI010000001.1"/>
</dbReference>
<organism evidence="2 3">
    <name type="scientific">Streptomyces niveiscabiei</name>
    <dbReference type="NCBI Taxonomy" id="164115"/>
    <lineage>
        <taxon>Bacteria</taxon>
        <taxon>Bacillati</taxon>
        <taxon>Actinomycetota</taxon>
        <taxon>Actinomycetes</taxon>
        <taxon>Kitasatosporales</taxon>
        <taxon>Streptomycetaceae</taxon>
        <taxon>Streptomyces</taxon>
    </lineage>
</organism>
<comment type="caution">
    <text evidence="2">The sequence shown here is derived from an EMBL/GenBank/DDBJ whole genome shotgun (WGS) entry which is preliminary data.</text>
</comment>
<protein>
    <submittedName>
        <fullName evidence="2">Helix-turn-helix domain-containing protein</fullName>
    </submittedName>
</protein>
<dbReference type="Proteomes" id="UP001631957">
    <property type="component" value="Unassembled WGS sequence"/>
</dbReference>
<dbReference type="Pfam" id="PF13560">
    <property type="entry name" value="HTH_31"/>
    <property type="match status" value="1"/>
</dbReference>
<name>A0ABW9HIS8_9ACTN</name>
<reference evidence="2 3" key="1">
    <citation type="submission" date="2024-12" db="EMBL/GenBank/DDBJ databases">
        <title>Forecasting of Potato common scab and diversities of Pathogenic streptomyces spp. in china.</title>
        <authorList>
            <person name="Handique U."/>
            <person name="Wu J."/>
        </authorList>
    </citation>
    <scope>NUCLEOTIDE SEQUENCE [LARGE SCALE GENOMIC DNA]</scope>
    <source>
        <strain evidence="2 3">ZRIMU1530</strain>
    </source>
</reference>
<evidence type="ECO:0000259" key="1">
    <source>
        <dbReference type="PROSITE" id="PS50943"/>
    </source>
</evidence>
<keyword evidence="3" id="KW-1185">Reference proteome</keyword>
<dbReference type="Gene3D" id="1.10.260.40">
    <property type="entry name" value="lambda repressor-like DNA-binding domains"/>
    <property type="match status" value="1"/>
</dbReference>
<sequence>MKPGELIRETRQAKGMTLADLGKRTGYSAAQVSRYERGITPMTDVHVLRRFADALELPRQAFGLALSAPGPDVRHGQPIGAANAFPRLPAFRVGRSGWEDGEDPVRRRKLLAGLAATAASAAGAPPLGSGTTQPDEALLGELLVARLRDAMLGLGPLPAIQPADQLAADFTRALADFDACRYASLAVRLPRLIRAGHAPTAPNGDDTAQYGLLAKSYLLATRMLVKMDEQQLGWMAADRARQLAEAAQDVLAAAESARQLAVLARKAGWHSEALSIALSAADHPDLCRAGRAGTAVRGLLVQSASYTLARSGDRDGMRELTDEAAAIARELGGGTLLRDHGGGFSSLTVALHRISAENHGGDPLAALAAARSIPLKALPSVERRSRALGDIAVTYDRLGRRTDCIRTLLAAEQCAPQETHARPATKSLISSLLVSGPTSMELRGLAARSGVLA</sequence>
<dbReference type="InterPro" id="IPR001387">
    <property type="entry name" value="Cro/C1-type_HTH"/>
</dbReference>
<gene>
    <name evidence="2" type="ORF">ACKI18_02510</name>
</gene>
<dbReference type="InterPro" id="IPR010982">
    <property type="entry name" value="Lambda_DNA-bd_dom_sf"/>
</dbReference>
<evidence type="ECO:0000313" key="3">
    <source>
        <dbReference type="Proteomes" id="UP001631957"/>
    </source>
</evidence>
<dbReference type="SMART" id="SM00530">
    <property type="entry name" value="HTH_XRE"/>
    <property type="match status" value="1"/>
</dbReference>
<dbReference type="EMBL" id="JBJVNI010000001">
    <property type="protein sequence ID" value="MFM9607576.1"/>
    <property type="molecule type" value="Genomic_DNA"/>
</dbReference>
<accession>A0ABW9HIS8</accession>
<proteinExistence type="predicted"/>
<dbReference type="PROSITE" id="PS50943">
    <property type="entry name" value="HTH_CROC1"/>
    <property type="match status" value="1"/>
</dbReference>
<dbReference type="CDD" id="cd00093">
    <property type="entry name" value="HTH_XRE"/>
    <property type="match status" value="1"/>
</dbReference>
<evidence type="ECO:0000313" key="2">
    <source>
        <dbReference type="EMBL" id="MFM9607576.1"/>
    </source>
</evidence>
<feature type="domain" description="HTH cro/C1-type" evidence="1">
    <location>
        <begin position="7"/>
        <end position="62"/>
    </location>
</feature>